<gene>
    <name evidence="2" type="ORF">FWILDA_LOCUS4478</name>
</gene>
<dbReference type="InterPro" id="IPR040410">
    <property type="entry name" value="UPF0658_Golgi"/>
</dbReference>
<protein>
    <submittedName>
        <fullName evidence="2">8567_t:CDS:1</fullName>
    </submittedName>
</protein>
<dbReference type="AlphaFoldDB" id="A0A9W4SHZ0"/>
<dbReference type="GO" id="GO:0005794">
    <property type="term" value="C:Golgi apparatus"/>
    <property type="evidence" value="ECO:0007669"/>
    <property type="project" value="TreeGrafter"/>
</dbReference>
<evidence type="ECO:0000313" key="2">
    <source>
        <dbReference type="EMBL" id="CAI2170231.1"/>
    </source>
</evidence>
<feature type="transmembrane region" description="Helical" evidence="1">
    <location>
        <begin position="98"/>
        <end position="119"/>
    </location>
</feature>
<dbReference type="EMBL" id="CAMKVN010000674">
    <property type="protein sequence ID" value="CAI2170231.1"/>
    <property type="molecule type" value="Genomic_DNA"/>
</dbReference>
<keyword evidence="1" id="KW-1133">Transmembrane helix</keyword>
<reference evidence="2" key="1">
    <citation type="submission" date="2022-08" db="EMBL/GenBank/DDBJ databases">
        <authorList>
            <person name="Kallberg Y."/>
            <person name="Tangrot J."/>
            <person name="Rosling A."/>
        </authorList>
    </citation>
    <scope>NUCLEOTIDE SEQUENCE</scope>
    <source>
        <strain evidence="2">Wild A</strain>
    </source>
</reference>
<keyword evidence="1" id="KW-0812">Transmembrane</keyword>
<feature type="transmembrane region" description="Helical" evidence="1">
    <location>
        <begin position="212"/>
        <end position="231"/>
    </location>
</feature>
<feature type="transmembrane region" description="Helical" evidence="1">
    <location>
        <begin position="144"/>
        <end position="169"/>
    </location>
</feature>
<comment type="caution">
    <text evidence="2">The sequence shown here is derived from an EMBL/GenBank/DDBJ whole genome shotgun (WGS) entry which is preliminary data.</text>
</comment>
<keyword evidence="3" id="KW-1185">Reference proteome</keyword>
<feature type="transmembrane region" description="Helical" evidence="1">
    <location>
        <begin position="21"/>
        <end position="39"/>
    </location>
</feature>
<accession>A0A9W4SHZ0</accession>
<proteinExistence type="predicted"/>
<dbReference type="OrthoDB" id="2448307at2759"/>
<evidence type="ECO:0000256" key="1">
    <source>
        <dbReference type="SAM" id="Phobius"/>
    </source>
</evidence>
<feature type="transmembrane region" description="Helical" evidence="1">
    <location>
        <begin position="181"/>
        <end position="200"/>
    </location>
</feature>
<dbReference type="PANTHER" id="PTHR34391:SF2">
    <property type="entry name" value="TRP C-TERMINAL DOMAIN-CONTAINING PROTEIN"/>
    <property type="match status" value="1"/>
</dbReference>
<organism evidence="2 3">
    <name type="scientific">Funneliformis geosporum</name>
    <dbReference type="NCBI Taxonomy" id="1117311"/>
    <lineage>
        <taxon>Eukaryota</taxon>
        <taxon>Fungi</taxon>
        <taxon>Fungi incertae sedis</taxon>
        <taxon>Mucoromycota</taxon>
        <taxon>Glomeromycotina</taxon>
        <taxon>Glomeromycetes</taxon>
        <taxon>Glomerales</taxon>
        <taxon>Glomeraceae</taxon>
        <taxon>Funneliformis</taxon>
    </lineage>
</organism>
<dbReference type="Proteomes" id="UP001153678">
    <property type="component" value="Unassembled WGS sequence"/>
</dbReference>
<evidence type="ECO:0000313" key="3">
    <source>
        <dbReference type="Proteomes" id="UP001153678"/>
    </source>
</evidence>
<keyword evidence="1" id="KW-0472">Membrane</keyword>
<dbReference type="PANTHER" id="PTHR34391">
    <property type="entry name" value="UPF0658 GOLGI APPARATUS MEMBRANE PROTEIN C1952.10C-RELATED"/>
    <property type="match status" value="1"/>
</dbReference>
<feature type="transmembrane region" description="Helical" evidence="1">
    <location>
        <begin position="243"/>
        <end position="266"/>
    </location>
</feature>
<name>A0A9W4SHZ0_9GLOM</name>
<sequence>MSFIRNVVIKWKRISESKSTVSFVLVSIIQALILIYLQFRIMERNQESVDIIMELNETNQLTEYCYNDNAIEVKTLDSKLEKDCPELQFVPEIMKYELPFILAELILGILMGYLSLNLYREFGWNIYKKVGSDISMQKIYRTRLIFAMLLKLDLFIMILFSGLVAPSFYITYKSKSIFQRFLTLVSSVILILVFFFEVIAYRSIETEWKTGINLFIIFWIFALSNFAALSYEVISVSVMTNWYIGFIVGIICSSFALGTFIISIYVRRGFGRGLKGYLDKERNERKRKVSGSKYHAKTFDDIEN</sequence>